<dbReference type="SUPFAM" id="SSF56349">
    <property type="entry name" value="DNA breaking-rejoining enzymes"/>
    <property type="match status" value="1"/>
</dbReference>
<dbReference type="OrthoDB" id="7615137at2"/>
<dbReference type="InterPro" id="IPR013762">
    <property type="entry name" value="Integrase-like_cat_sf"/>
</dbReference>
<evidence type="ECO:0000256" key="3">
    <source>
        <dbReference type="ARBA" id="ARBA00023125"/>
    </source>
</evidence>
<dbReference type="GO" id="GO:0015074">
    <property type="term" value="P:DNA integration"/>
    <property type="evidence" value="ECO:0007669"/>
    <property type="project" value="UniProtKB-KW"/>
</dbReference>
<dbReference type="PROSITE" id="PS51898">
    <property type="entry name" value="TYR_RECOMBINASE"/>
    <property type="match status" value="1"/>
</dbReference>
<dbReference type="Pfam" id="PF00589">
    <property type="entry name" value="Phage_integrase"/>
    <property type="match status" value="1"/>
</dbReference>
<dbReference type="EMBL" id="WTYS01000001">
    <property type="protein sequence ID" value="MXO55821.1"/>
    <property type="molecule type" value="Genomic_DNA"/>
</dbReference>
<evidence type="ECO:0000256" key="1">
    <source>
        <dbReference type="ARBA" id="ARBA00008857"/>
    </source>
</evidence>
<reference evidence="8 9" key="1">
    <citation type="submission" date="2019-12" db="EMBL/GenBank/DDBJ databases">
        <title>Genomic-based taxomic classification of the family Erythrobacteraceae.</title>
        <authorList>
            <person name="Xu L."/>
        </authorList>
    </citation>
    <scope>NUCLEOTIDE SEQUENCE [LARGE SCALE GENOMIC DNA]</scope>
    <source>
        <strain evidence="8 9">JCM 17802</strain>
    </source>
</reference>
<evidence type="ECO:0000256" key="5">
    <source>
        <dbReference type="PROSITE-ProRule" id="PRU01248"/>
    </source>
</evidence>
<proteinExistence type="inferred from homology"/>
<accession>A0A6I4SIZ8</accession>
<dbReference type="PANTHER" id="PTHR30349:SF64">
    <property type="entry name" value="PROPHAGE INTEGRASE INTD-RELATED"/>
    <property type="match status" value="1"/>
</dbReference>
<comment type="caution">
    <text evidence="8">The sequence shown here is derived from an EMBL/GenBank/DDBJ whole genome shotgun (WGS) entry which is preliminary data.</text>
</comment>
<protein>
    <submittedName>
        <fullName evidence="8">Tyrosine-type recombinase/integrase</fullName>
    </submittedName>
</protein>
<evidence type="ECO:0000256" key="4">
    <source>
        <dbReference type="ARBA" id="ARBA00023172"/>
    </source>
</evidence>
<dbReference type="Gene3D" id="1.10.150.130">
    <property type="match status" value="1"/>
</dbReference>
<evidence type="ECO:0000313" key="8">
    <source>
        <dbReference type="EMBL" id="MXO55821.1"/>
    </source>
</evidence>
<evidence type="ECO:0000259" key="6">
    <source>
        <dbReference type="PROSITE" id="PS51898"/>
    </source>
</evidence>
<dbReference type="CDD" id="cd00796">
    <property type="entry name" value="INT_Rci_Hp1_C"/>
    <property type="match status" value="1"/>
</dbReference>
<dbReference type="InterPro" id="IPR011010">
    <property type="entry name" value="DNA_brk_join_enz"/>
</dbReference>
<dbReference type="GO" id="GO:0006310">
    <property type="term" value="P:DNA recombination"/>
    <property type="evidence" value="ECO:0007669"/>
    <property type="project" value="UniProtKB-KW"/>
</dbReference>
<keyword evidence="3 5" id="KW-0238">DNA-binding</keyword>
<keyword evidence="4" id="KW-0233">DNA recombination</keyword>
<feature type="domain" description="Core-binding (CB)" evidence="7">
    <location>
        <begin position="92"/>
        <end position="175"/>
    </location>
</feature>
<dbReference type="Proteomes" id="UP000468943">
    <property type="component" value="Unassembled WGS sequence"/>
</dbReference>
<dbReference type="InterPro" id="IPR010998">
    <property type="entry name" value="Integrase_recombinase_N"/>
</dbReference>
<comment type="similarity">
    <text evidence="1">Belongs to the 'phage' integrase family.</text>
</comment>
<name>A0A6I4SIZ8_9SPHN</name>
<dbReference type="InterPro" id="IPR044068">
    <property type="entry name" value="CB"/>
</dbReference>
<dbReference type="Gene3D" id="1.10.443.10">
    <property type="entry name" value="Intergrase catalytic core"/>
    <property type="match status" value="1"/>
</dbReference>
<feature type="domain" description="Tyr recombinase" evidence="6">
    <location>
        <begin position="194"/>
        <end position="372"/>
    </location>
</feature>
<dbReference type="PANTHER" id="PTHR30349">
    <property type="entry name" value="PHAGE INTEGRASE-RELATED"/>
    <property type="match status" value="1"/>
</dbReference>
<evidence type="ECO:0000313" key="9">
    <source>
        <dbReference type="Proteomes" id="UP000468943"/>
    </source>
</evidence>
<dbReference type="GO" id="GO:0003677">
    <property type="term" value="F:DNA binding"/>
    <property type="evidence" value="ECO:0007669"/>
    <property type="project" value="UniProtKB-UniRule"/>
</dbReference>
<keyword evidence="2" id="KW-0229">DNA integration</keyword>
<evidence type="ECO:0000256" key="2">
    <source>
        <dbReference type="ARBA" id="ARBA00022908"/>
    </source>
</evidence>
<dbReference type="PROSITE" id="PS51900">
    <property type="entry name" value="CB"/>
    <property type="match status" value="1"/>
</dbReference>
<organism evidence="8 9">
    <name type="scientific">Pontixanthobacter gangjinensis</name>
    <dbReference type="NCBI Taxonomy" id="1028742"/>
    <lineage>
        <taxon>Bacteria</taxon>
        <taxon>Pseudomonadati</taxon>
        <taxon>Pseudomonadota</taxon>
        <taxon>Alphaproteobacteria</taxon>
        <taxon>Sphingomonadales</taxon>
        <taxon>Erythrobacteraceae</taxon>
        <taxon>Pontixanthobacter</taxon>
    </lineage>
</organism>
<sequence>MALKFTRLTRPAVRALKSGERINEHGIVAERQSNGDCRYSINIMVDRQRIHRAIGRESEGVTREQAERTIESIRTKSREDRLDLPSGRKTHRTFLEAAEEYLARIEHHPKHGRNLLRKTQHLRKRLIPHFTGQQLSRLTELSVSKYMKDRLDRGVAIATINRELSTLSHFLTRCTEWGWIKTKPRIDKGQEARKQIVVLVTAQKHALLDAAVADQDPVTWLFCTIAMGTAMRHSEILQMQWQEIDFAQNRIYLAKAKAGQREQPMPPRLAARLKSEWEQLGQPASYLFPAKKKNAKQPHRQTMAKQFRRSVVRAGLDPEKVTPHILRHTAITELVTAGVDLPTIQKISGHKTLAMVLRYTQLSDDHIDKSVAKLDGVFPDLVTPKLHKASTTIGSKAA</sequence>
<evidence type="ECO:0000259" key="7">
    <source>
        <dbReference type="PROSITE" id="PS51900"/>
    </source>
</evidence>
<dbReference type="InterPro" id="IPR002104">
    <property type="entry name" value="Integrase_catalytic"/>
</dbReference>
<gene>
    <name evidence="8" type="ORF">GRI36_02895</name>
</gene>
<dbReference type="RefSeq" id="WP_160597100.1">
    <property type="nucleotide sequence ID" value="NZ_WTYS01000001.1"/>
</dbReference>
<dbReference type="InterPro" id="IPR050090">
    <property type="entry name" value="Tyrosine_recombinase_XerCD"/>
</dbReference>
<dbReference type="AlphaFoldDB" id="A0A6I4SIZ8"/>
<keyword evidence="9" id="KW-1185">Reference proteome</keyword>